<dbReference type="RefSeq" id="WP_153738117.1">
    <property type="nucleotide sequence ID" value="NZ_WJNG01000016.1"/>
</dbReference>
<accession>A0A6A8DFU8</accession>
<dbReference type="AlphaFoldDB" id="A0A6A8DFU8"/>
<evidence type="ECO:0000313" key="1">
    <source>
        <dbReference type="EMBL" id="MRH44504.1"/>
    </source>
</evidence>
<comment type="caution">
    <text evidence="1">The sequence shown here is derived from an EMBL/GenBank/DDBJ whole genome shotgun (WGS) entry which is preliminary data.</text>
</comment>
<dbReference type="Proteomes" id="UP000799092">
    <property type="component" value="Unassembled WGS sequence"/>
</dbReference>
<gene>
    <name evidence="1" type="ORF">GH741_17810</name>
</gene>
<name>A0A6A8DFU8_9BACI</name>
<keyword evidence="2" id="KW-1185">Reference proteome</keyword>
<reference evidence="1" key="1">
    <citation type="submission" date="2019-11" db="EMBL/GenBank/DDBJ databases">
        <authorList>
            <person name="Li J."/>
        </authorList>
    </citation>
    <scope>NUCLEOTIDE SEQUENCE</scope>
    <source>
        <strain evidence="1">B6B</strain>
    </source>
</reference>
<dbReference type="EMBL" id="WJNG01000016">
    <property type="protein sequence ID" value="MRH44504.1"/>
    <property type="molecule type" value="Genomic_DNA"/>
</dbReference>
<evidence type="ECO:0000313" key="2">
    <source>
        <dbReference type="Proteomes" id="UP000799092"/>
    </source>
</evidence>
<organism evidence="1 2">
    <name type="scientific">Aquibacillus halophilus</name>
    <dbReference type="NCBI Taxonomy" id="930132"/>
    <lineage>
        <taxon>Bacteria</taxon>
        <taxon>Bacillati</taxon>
        <taxon>Bacillota</taxon>
        <taxon>Bacilli</taxon>
        <taxon>Bacillales</taxon>
        <taxon>Bacillaceae</taxon>
        <taxon>Aquibacillus</taxon>
    </lineage>
</organism>
<sequence>MTNQKKPNWQEFENFFSNFNPFSEAKKIPSEDLTSYMEQFNSTYSNLYPKIEEKEEQYHLSLDLPNTIAIDNISYSISEKQKPSGKKQKTLEIVIPKNKE</sequence>
<proteinExistence type="predicted"/>
<protein>
    <submittedName>
        <fullName evidence="1">Uncharacterized protein</fullName>
    </submittedName>
</protein>